<dbReference type="InterPro" id="IPR036761">
    <property type="entry name" value="TTHA0802/YceI-like_sf"/>
</dbReference>
<keyword evidence="4" id="KW-1185">Reference proteome</keyword>
<dbReference type="Proteomes" id="UP000535182">
    <property type="component" value="Unassembled WGS sequence"/>
</dbReference>
<evidence type="ECO:0000256" key="1">
    <source>
        <dbReference type="SAM" id="SignalP"/>
    </source>
</evidence>
<gene>
    <name evidence="3" type="ORF">HDF14_000197</name>
</gene>
<keyword evidence="1" id="KW-0732">Signal</keyword>
<dbReference type="PANTHER" id="PTHR34406">
    <property type="entry name" value="PROTEIN YCEI"/>
    <property type="match status" value="1"/>
</dbReference>
<feature type="chain" id="PRO_5040974775" evidence="1">
    <location>
        <begin position="21"/>
        <end position="193"/>
    </location>
</feature>
<dbReference type="AlphaFoldDB" id="A0A9X0U1T2"/>
<dbReference type="SUPFAM" id="SSF101874">
    <property type="entry name" value="YceI-like"/>
    <property type="match status" value="1"/>
</dbReference>
<feature type="domain" description="Lipid/polyisoprenoid-binding YceI-like" evidence="2">
    <location>
        <begin position="24"/>
        <end position="182"/>
    </location>
</feature>
<comment type="caution">
    <text evidence="3">The sequence shown here is derived from an EMBL/GenBank/DDBJ whole genome shotgun (WGS) entry which is preliminary data.</text>
</comment>
<organism evidence="3 4">
    <name type="scientific">Tunturiibacter gelidiferens</name>
    <dbReference type="NCBI Taxonomy" id="3069689"/>
    <lineage>
        <taxon>Bacteria</taxon>
        <taxon>Pseudomonadati</taxon>
        <taxon>Acidobacteriota</taxon>
        <taxon>Terriglobia</taxon>
        <taxon>Terriglobales</taxon>
        <taxon>Acidobacteriaceae</taxon>
        <taxon>Tunturiibacter</taxon>
    </lineage>
</organism>
<name>A0A9X0U1T2_9BACT</name>
<sequence length="193" mass="20617">MRYLAGLPILAALLAPLGSAQVPVFKFDKTKSEIGFNVKASVPIAGKFDKWDATMTFTSPDVKTGVLDIKAQAASVDTGSGMKDGKLKSKDFFDAENNPLITFHADKIVQTGPNTFDIPGTFTIRGVSKPQTLSMTVSGIGTGEGDIKGILAFDRKDYGMNSGIPFIKIADRVEVEVNLHGKRVSGPPMNVKP</sequence>
<dbReference type="RefSeq" id="WP_183972675.1">
    <property type="nucleotide sequence ID" value="NZ_JACHEB010000001.1"/>
</dbReference>
<protein>
    <submittedName>
        <fullName evidence="3">Polyisoprenoid-binding protein YceI</fullName>
    </submittedName>
</protein>
<dbReference type="InterPro" id="IPR007372">
    <property type="entry name" value="Lipid/polyisoprenoid-bd_YceI"/>
</dbReference>
<reference evidence="3 4" key="1">
    <citation type="submission" date="2020-08" db="EMBL/GenBank/DDBJ databases">
        <title>Genomic Encyclopedia of Type Strains, Phase IV (KMG-V): Genome sequencing to study the core and pangenomes of soil and plant-associated prokaryotes.</title>
        <authorList>
            <person name="Whitman W."/>
        </authorList>
    </citation>
    <scope>NUCLEOTIDE SEQUENCE [LARGE SCALE GENOMIC DNA]</scope>
    <source>
        <strain evidence="3 4">X5P2</strain>
    </source>
</reference>
<feature type="signal peptide" evidence="1">
    <location>
        <begin position="1"/>
        <end position="20"/>
    </location>
</feature>
<evidence type="ECO:0000313" key="4">
    <source>
        <dbReference type="Proteomes" id="UP000535182"/>
    </source>
</evidence>
<evidence type="ECO:0000313" key="3">
    <source>
        <dbReference type="EMBL" id="MBB5326603.1"/>
    </source>
</evidence>
<accession>A0A9X0U1T2</accession>
<dbReference type="PANTHER" id="PTHR34406:SF1">
    <property type="entry name" value="PROTEIN YCEI"/>
    <property type="match status" value="1"/>
</dbReference>
<evidence type="ECO:0000259" key="2">
    <source>
        <dbReference type="SMART" id="SM00867"/>
    </source>
</evidence>
<proteinExistence type="predicted"/>
<dbReference type="EMBL" id="JACHEB010000001">
    <property type="protein sequence ID" value="MBB5326603.1"/>
    <property type="molecule type" value="Genomic_DNA"/>
</dbReference>
<dbReference type="SMART" id="SM00867">
    <property type="entry name" value="YceI"/>
    <property type="match status" value="1"/>
</dbReference>
<dbReference type="Gene3D" id="2.40.128.110">
    <property type="entry name" value="Lipid/polyisoprenoid-binding, YceI-like"/>
    <property type="match status" value="1"/>
</dbReference>
<dbReference type="Pfam" id="PF04264">
    <property type="entry name" value="YceI"/>
    <property type="match status" value="1"/>
</dbReference>